<organism evidence="1">
    <name type="scientific">Desulfurella acetivorans</name>
    <dbReference type="NCBI Taxonomy" id="33002"/>
    <lineage>
        <taxon>Bacteria</taxon>
        <taxon>Pseudomonadati</taxon>
        <taxon>Campylobacterota</taxon>
        <taxon>Desulfurellia</taxon>
        <taxon>Desulfurellales</taxon>
        <taxon>Desulfurellaceae</taxon>
        <taxon>Desulfurella</taxon>
    </lineage>
</organism>
<accession>A0A7C6A6B6</accession>
<evidence type="ECO:0000313" key="1">
    <source>
        <dbReference type="EMBL" id="HHS48583.1"/>
    </source>
</evidence>
<comment type="caution">
    <text evidence="1">The sequence shown here is derived from an EMBL/GenBank/DDBJ whole genome shotgun (WGS) entry which is preliminary data.</text>
</comment>
<protein>
    <submittedName>
        <fullName evidence="1">Uncharacterized protein</fullName>
    </submittedName>
</protein>
<reference evidence="1" key="1">
    <citation type="journal article" date="2020" name="mSystems">
        <title>Genome- and Community-Level Interaction Insights into Carbon Utilization and Element Cycling Functions of Hydrothermarchaeota in Hydrothermal Sediment.</title>
        <authorList>
            <person name="Zhou Z."/>
            <person name="Liu Y."/>
            <person name="Xu W."/>
            <person name="Pan J."/>
            <person name="Luo Z.H."/>
            <person name="Li M."/>
        </authorList>
    </citation>
    <scope>NUCLEOTIDE SEQUENCE [LARGE SCALE GENOMIC DNA]</scope>
    <source>
        <strain evidence="1">SpSt-1135</strain>
    </source>
</reference>
<name>A0A7C6A6B6_DESAE</name>
<dbReference type="Proteomes" id="UP000886400">
    <property type="component" value="Unassembled WGS sequence"/>
</dbReference>
<dbReference type="AlphaFoldDB" id="A0A7C6A6B6"/>
<gene>
    <name evidence="1" type="ORF">ENM99_01795</name>
</gene>
<sequence>MPPSETQDFKAYLKDLRYPYTEETNNNLICKIFL</sequence>
<dbReference type="EMBL" id="DRZX01000084">
    <property type="protein sequence ID" value="HHS48583.1"/>
    <property type="molecule type" value="Genomic_DNA"/>
</dbReference>
<proteinExistence type="predicted"/>